<keyword evidence="6" id="KW-1185">Reference proteome</keyword>
<dbReference type="Gene3D" id="3.90.25.10">
    <property type="entry name" value="UDP-galactose 4-epimerase, domain 1"/>
    <property type="match status" value="1"/>
</dbReference>
<evidence type="ECO:0000313" key="6">
    <source>
        <dbReference type="Proteomes" id="UP001322277"/>
    </source>
</evidence>
<organism evidence="5 6">
    <name type="scientific">Colletotrichum destructivum</name>
    <dbReference type="NCBI Taxonomy" id="34406"/>
    <lineage>
        <taxon>Eukaryota</taxon>
        <taxon>Fungi</taxon>
        <taxon>Dikarya</taxon>
        <taxon>Ascomycota</taxon>
        <taxon>Pezizomycotina</taxon>
        <taxon>Sordariomycetes</taxon>
        <taxon>Hypocreomycetidae</taxon>
        <taxon>Glomerellales</taxon>
        <taxon>Glomerellaceae</taxon>
        <taxon>Colletotrichum</taxon>
        <taxon>Colletotrichum destructivum species complex</taxon>
    </lineage>
</organism>
<protein>
    <submittedName>
        <fullName evidence="5">NAD(P)-binding domain, NAD(P)-binding domain superfamily</fullName>
    </submittedName>
</protein>
<reference evidence="6" key="1">
    <citation type="journal article" date="2023" name="bioRxiv">
        <title>Complete genome of the Medicago anthracnose fungus, Colletotrichum destructivum, reveals a mini-chromosome-like region within a core chromosome.</title>
        <authorList>
            <person name="Lapalu N."/>
            <person name="Simon A."/>
            <person name="Lu A."/>
            <person name="Plaumann P.-L."/>
            <person name="Amselem J."/>
            <person name="Pigne S."/>
            <person name="Auger A."/>
            <person name="Koch C."/>
            <person name="Dallery J.-F."/>
            <person name="O'Connell R.J."/>
        </authorList>
    </citation>
    <scope>NUCLEOTIDE SEQUENCE [LARGE SCALE GENOMIC DNA]</scope>
    <source>
        <strain evidence="6">CBS 520.97</strain>
    </source>
</reference>
<sequence length="400" mass="44026">MGRLQLNNDDLISPPLGFRIAREVPVHERMQLWKRIRETPSPTLVGIWNNQNQPQSNRSYPTGRISISPVTKISSARRQHEHLQERRPPWCKSLLVTSPTEFQMLTLPQKGYLGSAILKELVEGGFNVTVLGRSESTKDGLPDGVGFKVVDYGSIDSLTPALQGQDVVVSTVSKAGLLSQPVAIDACIKAGVKRYIPSDWGSFTTDPKAHSDLATVLGPMFNAQKYVIEKARAGEIEYTIFSVGGFIDLFTRIPVAFDFANKSITMYDDGVHPFSITSIASIGKAVVGALKNPDATKNRNLKIHELLVSQAQLLALAKKLSPPGTQWKETKLDGKTEWDSALKAVLEDPYNEQKILEVIKTSLFSGRYESAYGKVDNELVGVPLLTEKDLEEKMAASFSS</sequence>
<evidence type="ECO:0000256" key="2">
    <source>
        <dbReference type="ARBA" id="ARBA00022857"/>
    </source>
</evidence>
<dbReference type="AlphaFoldDB" id="A0AAX4IBS5"/>
<proteinExistence type="inferred from homology"/>
<dbReference type="GeneID" id="87941900"/>
<keyword evidence="2" id="KW-0521">NADP</keyword>
<keyword evidence="3" id="KW-0560">Oxidoreductase</keyword>
<comment type="similarity">
    <text evidence="1">Belongs to the NmrA-type oxidoreductase family. Isoflavone reductase subfamily.</text>
</comment>
<name>A0AAX4IBS5_9PEZI</name>
<evidence type="ECO:0000259" key="4">
    <source>
        <dbReference type="Pfam" id="PF13460"/>
    </source>
</evidence>
<gene>
    <name evidence="5" type="ORF">CDEST_05397</name>
</gene>
<accession>A0AAX4IBS5</accession>
<dbReference type="InterPro" id="IPR051609">
    <property type="entry name" value="NmrA/Isoflavone_reductase-like"/>
</dbReference>
<dbReference type="KEGG" id="cdet:87941900"/>
<dbReference type="Gene3D" id="3.40.50.720">
    <property type="entry name" value="NAD(P)-binding Rossmann-like Domain"/>
    <property type="match status" value="1"/>
</dbReference>
<dbReference type="InterPro" id="IPR036291">
    <property type="entry name" value="NAD(P)-bd_dom_sf"/>
</dbReference>
<dbReference type="GO" id="GO:0016491">
    <property type="term" value="F:oxidoreductase activity"/>
    <property type="evidence" value="ECO:0007669"/>
    <property type="project" value="UniProtKB-KW"/>
</dbReference>
<evidence type="ECO:0000256" key="3">
    <source>
        <dbReference type="ARBA" id="ARBA00023002"/>
    </source>
</evidence>
<dbReference type="Proteomes" id="UP001322277">
    <property type="component" value="Chromosome 3"/>
</dbReference>
<dbReference type="CDD" id="cd05259">
    <property type="entry name" value="PCBER_SDR_a"/>
    <property type="match status" value="1"/>
</dbReference>
<dbReference type="EMBL" id="CP137307">
    <property type="protein sequence ID" value="WQF80383.1"/>
    <property type="molecule type" value="Genomic_DNA"/>
</dbReference>
<dbReference type="SUPFAM" id="SSF51735">
    <property type="entry name" value="NAD(P)-binding Rossmann-fold domains"/>
    <property type="match status" value="1"/>
</dbReference>
<dbReference type="PANTHER" id="PTHR47706:SF1">
    <property type="entry name" value="CIPA-LIKE, PUTATIVE (AFU_ORTHOLOGUE AFUA_1G12460)-RELATED"/>
    <property type="match status" value="1"/>
</dbReference>
<dbReference type="RefSeq" id="XP_062777607.1">
    <property type="nucleotide sequence ID" value="XM_062921556.1"/>
</dbReference>
<dbReference type="InterPro" id="IPR016040">
    <property type="entry name" value="NAD(P)-bd_dom"/>
</dbReference>
<evidence type="ECO:0000313" key="5">
    <source>
        <dbReference type="EMBL" id="WQF80383.1"/>
    </source>
</evidence>
<feature type="domain" description="NAD(P)-binding" evidence="4">
    <location>
        <begin position="111"/>
        <end position="248"/>
    </location>
</feature>
<dbReference type="PANTHER" id="PTHR47706">
    <property type="entry name" value="NMRA-LIKE FAMILY PROTEIN"/>
    <property type="match status" value="1"/>
</dbReference>
<dbReference type="Pfam" id="PF13460">
    <property type="entry name" value="NAD_binding_10"/>
    <property type="match status" value="1"/>
</dbReference>
<evidence type="ECO:0000256" key="1">
    <source>
        <dbReference type="ARBA" id="ARBA00005725"/>
    </source>
</evidence>
<dbReference type="InterPro" id="IPR045312">
    <property type="entry name" value="PCBER-like"/>
</dbReference>